<gene>
    <name evidence="1" type="ORF">SD70_23725</name>
</gene>
<accession>A0ABR5ACV7</accession>
<name>A0ABR5ACV7_9BACL</name>
<protein>
    <submittedName>
        <fullName evidence="1">Uncharacterized protein</fullName>
    </submittedName>
</protein>
<dbReference type="EMBL" id="JXAK01000049">
    <property type="protein sequence ID" value="KIL38874.1"/>
    <property type="molecule type" value="Genomic_DNA"/>
</dbReference>
<proteinExistence type="predicted"/>
<dbReference type="RefSeq" id="WP_041050301.1">
    <property type="nucleotide sequence ID" value="NZ_JXAK01000049.1"/>
</dbReference>
<keyword evidence="2" id="KW-1185">Reference proteome</keyword>
<organism evidence="1 2">
    <name type="scientific">Gordoniibacillus kamchatkensis</name>
    <dbReference type="NCBI Taxonomy" id="1590651"/>
    <lineage>
        <taxon>Bacteria</taxon>
        <taxon>Bacillati</taxon>
        <taxon>Bacillota</taxon>
        <taxon>Bacilli</taxon>
        <taxon>Bacillales</taxon>
        <taxon>Paenibacillaceae</taxon>
        <taxon>Gordoniibacillus</taxon>
    </lineage>
</organism>
<reference evidence="1 2" key="1">
    <citation type="submission" date="2014-12" db="EMBL/GenBank/DDBJ databases">
        <title>Draft genome sequence of Paenibacillus kamchatkensis strain B-2647.</title>
        <authorList>
            <person name="Karlyshev A.V."/>
            <person name="Kudryashova E.B."/>
        </authorList>
    </citation>
    <scope>NUCLEOTIDE SEQUENCE [LARGE SCALE GENOMIC DNA]</scope>
    <source>
        <strain evidence="1 2">VKM B-2647</strain>
    </source>
</reference>
<evidence type="ECO:0000313" key="2">
    <source>
        <dbReference type="Proteomes" id="UP000031967"/>
    </source>
</evidence>
<sequence>MSEEKERKDNVIDLESFRRKSAAAGGAGEHVWEQVTLPLLPGSETPDQPTVHIVKVSSGFGRLPSRAWQDTVRSMAA</sequence>
<comment type="caution">
    <text evidence="1">The sequence shown here is derived from an EMBL/GenBank/DDBJ whole genome shotgun (WGS) entry which is preliminary data.</text>
</comment>
<evidence type="ECO:0000313" key="1">
    <source>
        <dbReference type="EMBL" id="KIL38874.1"/>
    </source>
</evidence>
<dbReference type="Proteomes" id="UP000031967">
    <property type="component" value="Unassembled WGS sequence"/>
</dbReference>